<evidence type="ECO:0000313" key="2">
    <source>
        <dbReference type="Proteomes" id="UP001196915"/>
    </source>
</evidence>
<dbReference type="EMBL" id="JAHPMX010000005">
    <property type="protein sequence ID" value="MBU9357045.1"/>
    <property type="molecule type" value="Genomic_DNA"/>
</dbReference>
<comment type="caution">
    <text evidence="1">The sequence shown here is derived from an EMBL/GenBank/DDBJ whole genome shotgun (WGS) entry which is preliminary data.</text>
</comment>
<organism evidence="1 2">
    <name type="scientific">Burkholderia multivorans</name>
    <dbReference type="NCBI Taxonomy" id="87883"/>
    <lineage>
        <taxon>Bacteria</taxon>
        <taxon>Pseudomonadati</taxon>
        <taxon>Pseudomonadota</taxon>
        <taxon>Betaproteobacteria</taxon>
        <taxon>Burkholderiales</taxon>
        <taxon>Burkholderiaceae</taxon>
        <taxon>Burkholderia</taxon>
        <taxon>Burkholderia cepacia complex</taxon>
    </lineage>
</organism>
<reference evidence="1" key="1">
    <citation type="submission" date="2021-06" db="EMBL/GenBank/DDBJ databases">
        <title>A collection of bacterial strains from the Burkholderia cepacia Research Laboratory and Repository.</title>
        <authorList>
            <person name="Lipuma J."/>
            <person name="Spilker T."/>
        </authorList>
    </citation>
    <scope>NUCLEOTIDE SEQUENCE</scope>
    <source>
        <strain evidence="1">AU37435</strain>
    </source>
</reference>
<proteinExistence type="predicted"/>
<gene>
    <name evidence="1" type="ORF">KTE52_11970</name>
</gene>
<dbReference type="AlphaFoldDB" id="A0AAP2MN51"/>
<dbReference type="RefSeq" id="WP_217084628.1">
    <property type="nucleotide sequence ID" value="NZ_CAJHCY010000011.1"/>
</dbReference>
<name>A0AAP2MN51_9BURK</name>
<accession>A0AAP2MN51</accession>
<sequence>MDLAPHLDKKFGGLWSRAGTLQSLADLDTDTLSGWARAAGLTVVDVVERNVGMFRPVPAIVLTVEGGTAYFPKVSTTRCPTWLANKAACERIATAWEKVEWFEPLWVARGDRNRLLADIEHRSKEQAIAMFDYHTSTIYTLAFQAVCIAQLIPNSRSLAPFAPIAREAYLAFYAGHRASSIAALIPVMEGALQRISEESSNLHVPAQIDRIIDRACALAGRIHYDGNWVPSDYQTKEYLYAQDERVFVFETYRQWLKGTFFRQTGEYDGVTWLNRHLFAHGASTQWTNSGNFCRLVVALATLGVIESWHDETNSVPMLLPKMNDDSTLLWHQAQNQAKGQMMLKLLERKNYHKHGQIVPPMPTDDGVTLRKAHLAQQCVNDLVRPLRNAGWSVEVAEPDARALYMTVEAKCADETLRVALLYSCATDNKLYRELAQSANAILYLGAPYNQSAYAYGINVHVGPVTAWQPPRASAGQVKRPLAGLEDRFRSFLAWTRSVITGFRRVSR</sequence>
<evidence type="ECO:0000313" key="1">
    <source>
        <dbReference type="EMBL" id="MBU9357045.1"/>
    </source>
</evidence>
<protein>
    <submittedName>
        <fullName evidence="1">Uncharacterized protein</fullName>
    </submittedName>
</protein>
<dbReference type="Proteomes" id="UP001196915">
    <property type="component" value="Unassembled WGS sequence"/>
</dbReference>